<evidence type="ECO:0000256" key="2">
    <source>
        <dbReference type="SAM" id="Phobius"/>
    </source>
</evidence>
<sequence>MYNSDTVYSTTVFRPVSLSPSIFPDTETPPPQRTRKLETPLHFDGGLFSDIRSSDGKLLSKVTVDRMHSSTRRDVVDTPHVSETSDALGNKDYVDDIVKTETITNEDVFKVKFTPVSYELDGPQQATKLSLERPRTPVIRPTLIDRPITPLNVPMTLFDRPTTPIDRPITPFNVPMTLFDHPTTPIDHSITPIDRPITPLNVPMTLFDRPTTPIDRPITPLNVPTTLFDRPTTPFDRPETPVNRPITPVKLISNDYEDLQSYKIIKTLLKEHSNTKVDNLNYWDDKVNFINVKSDEPVKRAHSPLANFIVSEQLTKIDSYLQESLNVCSENSTEIISKSPKLDEERETKKDIICSTKIENNITSHNYDGYKEESSKNVKDSTVKYNEVEDIQPTTLKVNSVKAKRPGVVNSICNMPMHYHAAILCFFLIVYNLIYQYIKQNHHGIKK</sequence>
<dbReference type="EMBL" id="KQ460883">
    <property type="protein sequence ID" value="KPJ11302.1"/>
    <property type="molecule type" value="Genomic_DNA"/>
</dbReference>
<feature type="compositionally biased region" description="Low complexity" evidence="1">
    <location>
        <begin position="211"/>
        <end position="220"/>
    </location>
</feature>
<dbReference type="Proteomes" id="UP000053240">
    <property type="component" value="Unassembled WGS sequence"/>
</dbReference>
<keyword evidence="2" id="KW-1133">Transmembrane helix</keyword>
<feature type="transmembrane region" description="Helical" evidence="2">
    <location>
        <begin position="419"/>
        <end position="438"/>
    </location>
</feature>
<reference evidence="3 4" key="1">
    <citation type="journal article" date="2015" name="Nat. Commun.">
        <title>Outbred genome sequencing and CRISPR/Cas9 gene editing in butterflies.</title>
        <authorList>
            <person name="Li X."/>
            <person name="Fan D."/>
            <person name="Zhang W."/>
            <person name="Liu G."/>
            <person name="Zhang L."/>
            <person name="Zhao L."/>
            <person name="Fang X."/>
            <person name="Chen L."/>
            <person name="Dong Y."/>
            <person name="Chen Y."/>
            <person name="Ding Y."/>
            <person name="Zhao R."/>
            <person name="Feng M."/>
            <person name="Zhu Y."/>
            <person name="Feng Y."/>
            <person name="Jiang X."/>
            <person name="Zhu D."/>
            <person name="Xiang H."/>
            <person name="Feng X."/>
            <person name="Li S."/>
            <person name="Wang J."/>
            <person name="Zhang G."/>
            <person name="Kronforst M.R."/>
            <person name="Wang W."/>
        </authorList>
    </citation>
    <scope>NUCLEOTIDE SEQUENCE [LARGE SCALE GENOMIC DNA]</scope>
    <source>
        <strain evidence="3">Ya'a_city_454_Pm</strain>
        <tissue evidence="3">Whole body</tissue>
    </source>
</reference>
<accession>A0A194R0S3</accession>
<dbReference type="InParanoid" id="A0A194R0S3"/>
<name>A0A194R0S3_PAPMA</name>
<evidence type="ECO:0000256" key="1">
    <source>
        <dbReference type="SAM" id="MobiDB-lite"/>
    </source>
</evidence>
<keyword evidence="4" id="KW-1185">Reference proteome</keyword>
<keyword evidence="2" id="KW-0812">Transmembrane</keyword>
<organism evidence="3 4">
    <name type="scientific">Papilio machaon</name>
    <name type="common">Old World swallowtail butterfly</name>
    <dbReference type="NCBI Taxonomy" id="76193"/>
    <lineage>
        <taxon>Eukaryota</taxon>
        <taxon>Metazoa</taxon>
        <taxon>Ecdysozoa</taxon>
        <taxon>Arthropoda</taxon>
        <taxon>Hexapoda</taxon>
        <taxon>Insecta</taxon>
        <taxon>Pterygota</taxon>
        <taxon>Neoptera</taxon>
        <taxon>Endopterygota</taxon>
        <taxon>Lepidoptera</taxon>
        <taxon>Glossata</taxon>
        <taxon>Ditrysia</taxon>
        <taxon>Papilionoidea</taxon>
        <taxon>Papilionidae</taxon>
        <taxon>Papilioninae</taxon>
        <taxon>Papilio</taxon>
    </lineage>
</organism>
<proteinExistence type="predicted"/>
<protein>
    <submittedName>
        <fullName evidence="3">Zonadhesin</fullName>
    </submittedName>
</protein>
<dbReference type="AlphaFoldDB" id="A0A194R0S3"/>
<feature type="region of interest" description="Disordered" evidence="1">
    <location>
        <begin position="211"/>
        <end position="242"/>
    </location>
</feature>
<evidence type="ECO:0000313" key="3">
    <source>
        <dbReference type="EMBL" id="KPJ11302.1"/>
    </source>
</evidence>
<gene>
    <name evidence="3" type="ORF">RR48_14941</name>
</gene>
<dbReference type="STRING" id="76193.A0A194R0S3"/>
<keyword evidence="2" id="KW-0472">Membrane</keyword>
<evidence type="ECO:0000313" key="4">
    <source>
        <dbReference type="Proteomes" id="UP000053240"/>
    </source>
</evidence>